<evidence type="ECO:0000259" key="3">
    <source>
        <dbReference type="PROSITE" id="PS50002"/>
    </source>
</evidence>
<name>A0AAV7K5B3_9METZ</name>
<dbReference type="Pfam" id="PF00018">
    <property type="entry name" value="SH3_1"/>
    <property type="match status" value="1"/>
</dbReference>
<protein>
    <recommendedName>
        <fullName evidence="3">SH3 domain-containing protein</fullName>
    </recommendedName>
</protein>
<keyword evidence="5" id="KW-1185">Reference proteome</keyword>
<dbReference type="Proteomes" id="UP001165289">
    <property type="component" value="Unassembled WGS sequence"/>
</dbReference>
<evidence type="ECO:0000256" key="1">
    <source>
        <dbReference type="ARBA" id="ARBA00022443"/>
    </source>
</evidence>
<dbReference type="PROSITE" id="PS50002">
    <property type="entry name" value="SH3"/>
    <property type="match status" value="1"/>
</dbReference>
<gene>
    <name evidence="4" type="ORF">LOD99_11321</name>
</gene>
<dbReference type="GO" id="GO:0003676">
    <property type="term" value="F:nucleic acid binding"/>
    <property type="evidence" value="ECO:0007669"/>
    <property type="project" value="InterPro"/>
</dbReference>
<dbReference type="AlphaFoldDB" id="A0AAV7K5B3"/>
<dbReference type="PANTHER" id="PTHR46060:SF3">
    <property type="entry name" value="PROTEIN GVQW3"/>
    <property type="match status" value="1"/>
</dbReference>
<keyword evidence="1 2" id="KW-0728">SH3 domain</keyword>
<dbReference type="Gene3D" id="2.30.30.40">
    <property type="entry name" value="SH3 Domains"/>
    <property type="match status" value="1"/>
</dbReference>
<sequence length="276" mass="32093">MNSQQSNSFNTKEYVKCKYDYTARRPQELSIQKGDVAILLASINDDWWKLESPIDRIGYVPANYLERVLAPYNSEFSVDYSTNPTLKQREIEDLYQAVLSQCEEKLHHLSGLHEYFSFKREIKELILWIQEANSLGITIDNQSSNLESADRSKSTFEELLTQAFETWSSRRSKTGIRLLLHHDNASAHTAAKTLDFLAENSVQLVSHPPYSPDLAPCDFFLFPTIKEKIRGVRFKSPEEARLEFEEALWSLPEEKWHSCFDSWFHRMQLCIDCCGH</sequence>
<dbReference type="PRINTS" id="PR01887">
    <property type="entry name" value="SPECTRNALPHA"/>
</dbReference>
<proteinExistence type="predicted"/>
<dbReference type="InterPro" id="IPR052709">
    <property type="entry name" value="Transposase-MT_Hybrid"/>
</dbReference>
<dbReference type="InterPro" id="IPR001452">
    <property type="entry name" value="SH3_domain"/>
</dbReference>
<accession>A0AAV7K5B3</accession>
<dbReference type="InterPro" id="IPR036397">
    <property type="entry name" value="RNaseH_sf"/>
</dbReference>
<comment type="caution">
    <text evidence="4">The sequence shown here is derived from an EMBL/GenBank/DDBJ whole genome shotgun (WGS) entry which is preliminary data.</text>
</comment>
<dbReference type="EMBL" id="JAKMXF010000154">
    <property type="protein sequence ID" value="KAI6656250.1"/>
    <property type="molecule type" value="Genomic_DNA"/>
</dbReference>
<dbReference type="PANTHER" id="PTHR46060">
    <property type="entry name" value="MARINER MOS1 TRANSPOSASE-LIKE PROTEIN"/>
    <property type="match status" value="1"/>
</dbReference>
<evidence type="ECO:0000313" key="5">
    <source>
        <dbReference type="Proteomes" id="UP001165289"/>
    </source>
</evidence>
<feature type="domain" description="SH3" evidence="3">
    <location>
        <begin position="10"/>
        <end position="70"/>
    </location>
</feature>
<dbReference type="SUPFAM" id="SSF46966">
    <property type="entry name" value="Spectrin repeat"/>
    <property type="match status" value="1"/>
</dbReference>
<organism evidence="4 5">
    <name type="scientific">Oopsacas minuta</name>
    <dbReference type="NCBI Taxonomy" id="111878"/>
    <lineage>
        <taxon>Eukaryota</taxon>
        <taxon>Metazoa</taxon>
        <taxon>Porifera</taxon>
        <taxon>Hexactinellida</taxon>
        <taxon>Hexasterophora</taxon>
        <taxon>Lyssacinosida</taxon>
        <taxon>Leucopsacidae</taxon>
        <taxon>Oopsacas</taxon>
    </lineage>
</organism>
<dbReference type="InterPro" id="IPR012337">
    <property type="entry name" value="RNaseH-like_sf"/>
</dbReference>
<dbReference type="PRINTS" id="PR00452">
    <property type="entry name" value="SH3DOMAIN"/>
</dbReference>
<dbReference type="SMART" id="SM00326">
    <property type="entry name" value="SH3"/>
    <property type="match status" value="1"/>
</dbReference>
<dbReference type="Gene3D" id="3.30.420.10">
    <property type="entry name" value="Ribonuclease H-like superfamily/Ribonuclease H"/>
    <property type="match status" value="1"/>
</dbReference>
<dbReference type="SUPFAM" id="SSF50044">
    <property type="entry name" value="SH3-domain"/>
    <property type="match status" value="1"/>
</dbReference>
<dbReference type="InterPro" id="IPR036028">
    <property type="entry name" value="SH3-like_dom_sf"/>
</dbReference>
<evidence type="ECO:0000313" key="4">
    <source>
        <dbReference type="EMBL" id="KAI6656250.1"/>
    </source>
</evidence>
<evidence type="ECO:0000256" key="2">
    <source>
        <dbReference type="PROSITE-ProRule" id="PRU00192"/>
    </source>
</evidence>
<reference evidence="4 5" key="1">
    <citation type="journal article" date="2023" name="BMC Biol.">
        <title>The compact genome of the sponge Oopsacas minuta (Hexactinellida) is lacking key metazoan core genes.</title>
        <authorList>
            <person name="Santini S."/>
            <person name="Schenkelaars Q."/>
            <person name="Jourda C."/>
            <person name="Duchesne M."/>
            <person name="Belahbib H."/>
            <person name="Rocher C."/>
            <person name="Selva M."/>
            <person name="Riesgo A."/>
            <person name="Vervoort M."/>
            <person name="Leys S.P."/>
            <person name="Kodjabachian L."/>
            <person name="Le Bivic A."/>
            <person name="Borchiellini C."/>
            <person name="Claverie J.M."/>
            <person name="Renard E."/>
        </authorList>
    </citation>
    <scope>NUCLEOTIDE SEQUENCE [LARGE SCALE GENOMIC DNA]</scope>
    <source>
        <strain evidence="4">SPO-2</strain>
    </source>
</reference>
<dbReference type="SUPFAM" id="SSF53098">
    <property type="entry name" value="Ribonuclease H-like"/>
    <property type="match status" value="1"/>
</dbReference>